<dbReference type="AlphaFoldDB" id="A0A7V8SXR2"/>
<keyword evidence="3" id="KW-1185">Reference proteome</keyword>
<reference evidence="2" key="1">
    <citation type="submission" date="2020-06" db="EMBL/GenBank/DDBJ databases">
        <title>Legume-microbial interactions unlock mineral nutrients during tropical forest succession.</title>
        <authorList>
            <person name="Epihov D.Z."/>
        </authorList>
    </citation>
    <scope>NUCLEOTIDE SEQUENCE [LARGE SCALE GENOMIC DNA]</scope>
    <source>
        <strain evidence="2">Pan2503</strain>
    </source>
</reference>
<comment type="caution">
    <text evidence="2">The sequence shown here is derived from an EMBL/GenBank/DDBJ whole genome shotgun (WGS) entry which is preliminary data.</text>
</comment>
<gene>
    <name evidence="2" type="ORF">HRJ53_14940</name>
</gene>
<dbReference type="Proteomes" id="UP000567293">
    <property type="component" value="Unassembled WGS sequence"/>
</dbReference>
<feature type="transmembrane region" description="Helical" evidence="1">
    <location>
        <begin position="12"/>
        <end position="39"/>
    </location>
</feature>
<evidence type="ECO:0000256" key="1">
    <source>
        <dbReference type="SAM" id="Phobius"/>
    </source>
</evidence>
<keyword evidence="1" id="KW-1133">Transmembrane helix</keyword>
<proteinExistence type="predicted"/>
<evidence type="ECO:0000313" key="3">
    <source>
        <dbReference type="Proteomes" id="UP000567293"/>
    </source>
</evidence>
<dbReference type="EMBL" id="JACDQQ010001432">
    <property type="protein sequence ID" value="MBA0086278.1"/>
    <property type="molecule type" value="Genomic_DNA"/>
</dbReference>
<sequence length="49" mass="4990">MDGESSWGFGHLSAMPITLTFGAALLAVLVVLVILRVAFGSITVSGGVK</sequence>
<accession>A0A7V8SXR2</accession>
<evidence type="ECO:0000313" key="2">
    <source>
        <dbReference type="EMBL" id="MBA0086278.1"/>
    </source>
</evidence>
<name>A0A7V8SXR2_9BACT</name>
<keyword evidence="1" id="KW-0812">Transmembrane</keyword>
<keyword evidence="1" id="KW-0472">Membrane</keyword>
<organism evidence="2 3">
    <name type="scientific">Candidatus Acidiferrum panamense</name>
    <dbReference type="NCBI Taxonomy" id="2741543"/>
    <lineage>
        <taxon>Bacteria</taxon>
        <taxon>Pseudomonadati</taxon>
        <taxon>Acidobacteriota</taxon>
        <taxon>Terriglobia</taxon>
        <taxon>Candidatus Acidiferrales</taxon>
        <taxon>Candidatus Acidiferrum</taxon>
    </lineage>
</organism>
<protein>
    <submittedName>
        <fullName evidence="2">Uncharacterized protein</fullName>
    </submittedName>
</protein>